<feature type="binding site" evidence="8">
    <location>
        <begin position="182"/>
        <end position="183"/>
    </location>
    <ligand>
        <name>ATP</name>
        <dbReference type="ChEBI" id="CHEBI:30616"/>
    </ligand>
</feature>
<dbReference type="GO" id="GO:0005829">
    <property type="term" value="C:cytosol"/>
    <property type="evidence" value="ECO:0007669"/>
    <property type="project" value="TreeGrafter"/>
</dbReference>
<keyword evidence="7 8" id="KW-0067">ATP-binding</keyword>
<evidence type="ECO:0000256" key="3">
    <source>
        <dbReference type="ARBA" id="ARBA00022650"/>
    </source>
</evidence>
<dbReference type="PRINTS" id="PR00474">
    <property type="entry name" value="GLU5KINASE"/>
</dbReference>
<dbReference type="InterPro" id="IPR015947">
    <property type="entry name" value="PUA-like_sf"/>
</dbReference>
<dbReference type="InterPro" id="IPR001048">
    <property type="entry name" value="Asp/Glu/Uridylate_kinase"/>
</dbReference>
<dbReference type="CDD" id="cd04242">
    <property type="entry name" value="AAK_G5K_ProB"/>
    <property type="match status" value="1"/>
</dbReference>
<reference evidence="10" key="1">
    <citation type="submission" date="2020-07" db="EMBL/GenBank/DDBJ databases">
        <title>Huge and variable diversity of episymbiotic CPR bacteria and DPANN archaea in groundwater ecosystems.</title>
        <authorList>
            <person name="He C.Y."/>
            <person name="Keren R."/>
            <person name="Whittaker M."/>
            <person name="Farag I.F."/>
            <person name="Doudna J."/>
            <person name="Cate J.H.D."/>
            <person name="Banfield J.F."/>
        </authorList>
    </citation>
    <scope>NUCLEOTIDE SEQUENCE</scope>
    <source>
        <strain evidence="10">NC_groundwater_763_Ag_S-0.2um_68_21</strain>
    </source>
</reference>
<keyword evidence="2 8" id="KW-0028">Amino-acid biosynthesis</keyword>
<dbReference type="InterPro" id="IPR036974">
    <property type="entry name" value="PUA_sf"/>
</dbReference>
<evidence type="ECO:0000313" key="11">
    <source>
        <dbReference type="Proteomes" id="UP000782312"/>
    </source>
</evidence>
<dbReference type="GO" id="GO:0055129">
    <property type="term" value="P:L-proline biosynthetic process"/>
    <property type="evidence" value="ECO:0007669"/>
    <property type="project" value="UniProtKB-UniRule"/>
</dbReference>
<dbReference type="CDD" id="cd21157">
    <property type="entry name" value="PUA_G5K"/>
    <property type="match status" value="1"/>
</dbReference>
<dbReference type="Gene3D" id="3.40.1160.10">
    <property type="entry name" value="Acetylglutamate kinase-like"/>
    <property type="match status" value="2"/>
</dbReference>
<comment type="similarity">
    <text evidence="8">Belongs to the glutamate 5-kinase family.</text>
</comment>
<keyword evidence="1 8" id="KW-0963">Cytoplasm</keyword>
<feature type="domain" description="PUA" evidence="9">
    <location>
        <begin position="290"/>
        <end position="373"/>
    </location>
</feature>
<keyword evidence="5 8" id="KW-0547">Nucleotide-binding</keyword>
<dbReference type="SUPFAM" id="SSF88697">
    <property type="entry name" value="PUA domain-like"/>
    <property type="match status" value="1"/>
</dbReference>
<dbReference type="InterPro" id="IPR011529">
    <property type="entry name" value="Glu_5kinase"/>
</dbReference>
<dbReference type="Pfam" id="PF01472">
    <property type="entry name" value="PUA"/>
    <property type="match status" value="1"/>
</dbReference>
<dbReference type="GO" id="GO:0005524">
    <property type="term" value="F:ATP binding"/>
    <property type="evidence" value="ECO:0007669"/>
    <property type="project" value="UniProtKB-KW"/>
</dbReference>
<dbReference type="InterPro" id="IPR002478">
    <property type="entry name" value="PUA"/>
</dbReference>
<dbReference type="GO" id="GO:0004349">
    <property type="term" value="F:glutamate 5-kinase activity"/>
    <property type="evidence" value="ECO:0007669"/>
    <property type="project" value="UniProtKB-UniRule"/>
</dbReference>
<evidence type="ECO:0000256" key="2">
    <source>
        <dbReference type="ARBA" id="ARBA00022605"/>
    </source>
</evidence>
<dbReference type="InterPro" id="IPR036393">
    <property type="entry name" value="AceGlu_kinase-like_sf"/>
</dbReference>
<feature type="binding site" evidence="8">
    <location>
        <position position="22"/>
    </location>
    <ligand>
        <name>ATP</name>
        <dbReference type="ChEBI" id="CHEBI:30616"/>
    </ligand>
</feature>
<dbReference type="SMART" id="SM00359">
    <property type="entry name" value="PUA"/>
    <property type="match status" value="1"/>
</dbReference>
<dbReference type="NCBIfam" id="TIGR01027">
    <property type="entry name" value="proB"/>
    <property type="match status" value="1"/>
</dbReference>
<evidence type="ECO:0000256" key="4">
    <source>
        <dbReference type="ARBA" id="ARBA00022679"/>
    </source>
</evidence>
<dbReference type="InterPro" id="IPR005715">
    <property type="entry name" value="Glu_5kinase/COase_Synthase"/>
</dbReference>
<dbReference type="EMBL" id="JACPUR010000035">
    <property type="protein sequence ID" value="MBI3128809.1"/>
    <property type="molecule type" value="Genomic_DNA"/>
</dbReference>
<feature type="binding site" evidence="8">
    <location>
        <position position="63"/>
    </location>
    <ligand>
        <name>substrate</name>
    </ligand>
</feature>
<feature type="binding site" evidence="8">
    <location>
        <position position="162"/>
    </location>
    <ligand>
        <name>substrate</name>
    </ligand>
</feature>
<keyword evidence="4 8" id="KW-0808">Transferase</keyword>
<dbReference type="PANTHER" id="PTHR43654:SF1">
    <property type="entry name" value="ISOPENTENYL PHOSPHATE KINASE"/>
    <property type="match status" value="1"/>
</dbReference>
<dbReference type="AlphaFoldDB" id="A0A932I419"/>
<comment type="pathway">
    <text evidence="8">Amino-acid biosynthesis; L-proline biosynthesis; L-glutamate 5-semialdehyde from L-glutamate: step 1/2.</text>
</comment>
<dbReference type="HAMAP" id="MF_00456">
    <property type="entry name" value="ProB"/>
    <property type="match status" value="1"/>
</dbReference>
<comment type="caution">
    <text evidence="10">The sequence shown here is derived from an EMBL/GenBank/DDBJ whole genome shotgun (WGS) entry which is preliminary data.</text>
</comment>
<dbReference type="Gene3D" id="2.30.130.10">
    <property type="entry name" value="PUA domain"/>
    <property type="match status" value="1"/>
</dbReference>
<dbReference type="PROSITE" id="PS50890">
    <property type="entry name" value="PUA"/>
    <property type="match status" value="1"/>
</dbReference>
<dbReference type="PANTHER" id="PTHR43654">
    <property type="entry name" value="GLUTAMATE 5-KINASE"/>
    <property type="match status" value="1"/>
</dbReference>
<dbReference type="Proteomes" id="UP000782312">
    <property type="component" value="Unassembled WGS sequence"/>
</dbReference>
<proteinExistence type="inferred from homology"/>
<dbReference type="EC" id="2.7.2.11" evidence="8"/>
<dbReference type="InterPro" id="IPR041739">
    <property type="entry name" value="G5K_ProB"/>
</dbReference>
<sequence length="382" mass="40499">MNTTPPGKRTEPALASRRVVIKVGSSVLTAPDEEGVNRRVLGRIASQVAALRRAGREVVLVSSGAIAAGSKRLGIQGAPKGMPQRQAAAAVGQPILMEAYGRAFRRLGLETAQLLLTHADLDARSRFLNACNTFEALLARGVLPIVNENDTVSVEEIRFGDNDTLAALVAQMMRAGLVVILSDVEGLYDADPRRDPSARLIRRVEGLPPEVAEKAGVSANPLAHGGMLTKVRAVKVLNRMGIATLIVRGRAPNILLRALERGEEGTLFVPNGAPLKARKGWIGTAVIPRGWIGLDAGAVKAIAEGGRSLLPKGIAGVGGDFRFGDVVELRDPKGRAVARGLSNYGAEEVARIAGRHTGEIAEILGGKHYDEVIHRNNLVLLD</sequence>
<name>A0A932I419_UNCTE</name>
<comment type="function">
    <text evidence="8">Catalyzes the transfer of a phosphate group to glutamate to form L-glutamate 5-phosphate.</text>
</comment>
<keyword evidence="3 8" id="KW-0641">Proline biosynthesis</keyword>
<feature type="binding site" evidence="8">
    <location>
        <position position="150"/>
    </location>
    <ligand>
        <name>substrate</name>
    </ligand>
</feature>
<comment type="subcellular location">
    <subcellularLocation>
        <location evidence="8">Cytoplasm</location>
    </subcellularLocation>
</comment>
<evidence type="ECO:0000256" key="6">
    <source>
        <dbReference type="ARBA" id="ARBA00022777"/>
    </source>
</evidence>
<dbReference type="InterPro" id="IPR001057">
    <property type="entry name" value="Glu/AcGlu_kinase"/>
</dbReference>
<accession>A0A932I419</accession>
<dbReference type="GO" id="GO:0003723">
    <property type="term" value="F:RNA binding"/>
    <property type="evidence" value="ECO:0007669"/>
    <property type="project" value="InterPro"/>
</dbReference>
<evidence type="ECO:0000256" key="7">
    <source>
        <dbReference type="ARBA" id="ARBA00022840"/>
    </source>
</evidence>
<comment type="catalytic activity">
    <reaction evidence="8">
        <text>L-glutamate + ATP = L-glutamyl 5-phosphate + ADP</text>
        <dbReference type="Rhea" id="RHEA:14877"/>
        <dbReference type="ChEBI" id="CHEBI:29985"/>
        <dbReference type="ChEBI" id="CHEBI:30616"/>
        <dbReference type="ChEBI" id="CHEBI:58274"/>
        <dbReference type="ChEBI" id="CHEBI:456216"/>
        <dbReference type="EC" id="2.7.2.11"/>
    </reaction>
</comment>
<evidence type="ECO:0000313" key="10">
    <source>
        <dbReference type="EMBL" id="MBI3128809.1"/>
    </source>
</evidence>
<keyword evidence="6 8" id="KW-0418">Kinase</keyword>
<gene>
    <name evidence="8 10" type="primary">proB</name>
    <name evidence="10" type="ORF">HYZ11_14485</name>
</gene>
<evidence type="ECO:0000259" key="9">
    <source>
        <dbReference type="SMART" id="SM00359"/>
    </source>
</evidence>
<dbReference type="PIRSF" id="PIRSF000729">
    <property type="entry name" value="GK"/>
    <property type="match status" value="1"/>
</dbReference>
<dbReference type="Pfam" id="PF00696">
    <property type="entry name" value="AA_kinase"/>
    <property type="match status" value="1"/>
</dbReference>
<protein>
    <recommendedName>
        <fullName evidence="8">Glutamate 5-kinase</fullName>
        <ecNumber evidence="8">2.7.2.11</ecNumber>
    </recommendedName>
    <alternativeName>
        <fullName evidence="8">Gamma-glutamyl kinase</fullName>
        <shortName evidence="8">GK</shortName>
    </alternativeName>
</protein>
<organism evidence="10 11">
    <name type="scientific">Tectimicrobiota bacterium</name>
    <dbReference type="NCBI Taxonomy" id="2528274"/>
    <lineage>
        <taxon>Bacteria</taxon>
        <taxon>Pseudomonadati</taxon>
        <taxon>Nitrospinota/Tectimicrobiota group</taxon>
        <taxon>Candidatus Tectimicrobiota</taxon>
    </lineage>
</organism>
<dbReference type="SUPFAM" id="SSF53633">
    <property type="entry name" value="Carbamate kinase-like"/>
    <property type="match status" value="1"/>
</dbReference>
<evidence type="ECO:0000256" key="1">
    <source>
        <dbReference type="ARBA" id="ARBA00022490"/>
    </source>
</evidence>
<comment type="caution">
    <text evidence="8">Lacks conserved residue(s) required for the propagation of feature annotation.</text>
</comment>
<dbReference type="FunFam" id="3.40.1160.10:FF:000018">
    <property type="entry name" value="Glutamate 5-kinase"/>
    <property type="match status" value="1"/>
</dbReference>
<evidence type="ECO:0000256" key="5">
    <source>
        <dbReference type="ARBA" id="ARBA00022741"/>
    </source>
</evidence>
<evidence type="ECO:0000256" key="8">
    <source>
        <dbReference type="HAMAP-Rule" id="MF_00456"/>
    </source>
</evidence>